<reference evidence="1 2" key="1">
    <citation type="submission" date="2023-02" db="EMBL/GenBank/DDBJ databases">
        <title>LHISI_Scaffold_Assembly.</title>
        <authorList>
            <person name="Stuart O.P."/>
            <person name="Cleave R."/>
            <person name="Magrath M.J.L."/>
            <person name="Mikheyev A.S."/>
        </authorList>
    </citation>
    <scope>NUCLEOTIDE SEQUENCE [LARGE SCALE GENOMIC DNA]</scope>
    <source>
        <strain evidence="1">Daus_M_001</strain>
        <tissue evidence="1">Leg muscle</tissue>
    </source>
</reference>
<dbReference type="InterPro" id="IPR036397">
    <property type="entry name" value="RNaseH_sf"/>
</dbReference>
<gene>
    <name evidence="1" type="ORF">PR048_006003</name>
</gene>
<evidence type="ECO:0000313" key="1">
    <source>
        <dbReference type="EMBL" id="KAJ8893412.1"/>
    </source>
</evidence>
<keyword evidence="2" id="KW-1185">Reference proteome</keyword>
<accession>A0ABQ9I9S6</accession>
<dbReference type="EMBL" id="JARBHB010000002">
    <property type="protein sequence ID" value="KAJ8893412.1"/>
    <property type="molecule type" value="Genomic_DNA"/>
</dbReference>
<dbReference type="PANTHER" id="PTHR47326:SF1">
    <property type="entry name" value="HTH PSQ-TYPE DOMAIN-CONTAINING PROTEIN"/>
    <property type="match status" value="1"/>
</dbReference>
<dbReference type="Proteomes" id="UP001159363">
    <property type="component" value="Chromosome 2"/>
</dbReference>
<protein>
    <submittedName>
        <fullName evidence="1">Uncharacterized protein</fullName>
    </submittedName>
</protein>
<evidence type="ECO:0000313" key="2">
    <source>
        <dbReference type="Proteomes" id="UP001159363"/>
    </source>
</evidence>
<dbReference type="Gene3D" id="3.30.420.10">
    <property type="entry name" value="Ribonuclease H-like superfamily/Ribonuclease H"/>
    <property type="match status" value="1"/>
</dbReference>
<organism evidence="1 2">
    <name type="scientific">Dryococelus australis</name>
    <dbReference type="NCBI Taxonomy" id="614101"/>
    <lineage>
        <taxon>Eukaryota</taxon>
        <taxon>Metazoa</taxon>
        <taxon>Ecdysozoa</taxon>
        <taxon>Arthropoda</taxon>
        <taxon>Hexapoda</taxon>
        <taxon>Insecta</taxon>
        <taxon>Pterygota</taxon>
        <taxon>Neoptera</taxon>
        <taxon>Polyneoptera</taxon>
        <taxon>Phasmatodea</taxon>
        <taxon>Verophasmatodea</taxon>
        <taxon>Anareolatae</taxon>
        <taxon>Phasmatidae</taxon>
        <taxon>Eurycanthinae</taxon>
        <taxon>Dryococelus</taxon>
    </lineage>
</organism>
<sequence length="457" mass="50076">MKENGIACQSLVERNFQEHECQDKGNLTSSSSETCGEKLEGLLVGRRGELATLFGRGGSVSFVVGSEEPAASSDKRQVGSERRWIVWEGGRSQSHGNRGSCGRVSMWAHSAAGGHFANLPASSRTETTSLFALEWIGRGGPISWPARSPDLTPLDYFLWGHIKDVIYETLWSQRKTCWRVLWLRRLLDFPILGNYGSDRHVFPRQRKVSPQGHGKALRISTARSRNLAAIPLATTITIAEGARTACYSYPTPFSCSPKAKFPVPQTCQGPRWYSGCCSPMYAGFSFWSAIVYSLGHSIFGRIAWPTSATSGVCAIVRRKARDDERGNKQVVPEVNSGRKVCDCEHQSREEYTTGRLDYWTGCSVLLVGASSTERVETKECGTELNGLGLEDSLVGPERDRGFASLDSPVPDKQWEELVCLPSVGTLGANPLNSASSTRDGGRNCCHTLTSPLEPCID</sequence>
<comment type="caution">
    <text evidence="1">The sequence shown here is derived from an EMBL/GenBank/DDBJ whole genome shotgun (WGS) entry which is preliminary data.</text>
</comment>
<proteinExistence type="predicted"/>
<dbReference type="PANTHER" id="PTHR47326">
    <property type="entry name" value="TRANSPOSABLE ELEMENT TC3 TRANSPOSASE-LIKE PROTEIN"/>
    <property type="match status" value="1"/>
</dbReference>
<name>A0ABQ9I9S6_9NEOP</name>